<feature type="compositionally biased region" description="Polar residues" evidence="5">
    <location>
        <begin position="171"/>
        <end position="182"/>
    </location>
</feature>
<evidence type="ECO:0000313" key="7">
    <source>
        <dbReference type="EMBL" id="PHH81536.1"/>
    </source>
</evidence>
<dbReference type="OrthoDB" id="10253329at2759"/>
<dbReference type="InterPro" id="IPR008913">
    <property type="entry name" value="Znf_CHY"/>
</dbReference>
<keyword evidence="2 4" id="KW-0863">Zinc-finger</keyword>
<dbReference type="EMBL" id="NJEU01000113">
    <property type="protein sequence ID" value="PHH81536.1"/>
    <property type="molecule type" value="Genomic_DNA"/>
</dbReference>
<feature type="domain" description="CHY-type" evidence="6">
    <location>
        <begin position="571"/>
        <end position="638"/>
    </location>
</feature>
<feature type="compositionally biased region" description="Basic and acidic residues" evidence="5">
    <location>
        <begin position="653"/>
        <end position="664"/>
    </location>
</feature>
<dbReference type="SUPFAM" id="SSF161219">
    <property type="entry name" value="CHY zinc finger-like"/>
    <property type="match status" value="1"/>
</dbReference>
<dbReference type="InterPro" id="IPR037274">
    <property type="entry name" value="Znf_CHY_sf"/>
</dbReference>
<accession>A0A2C5ZNE3</accession>
<feature type="compositionally biased region" description="Acidic residues" evidence="5">
    <location>
        <begin position="369"/>
        <end position="378"/>
    </location>
</feature>
<feature type="region of interest" description="Disordered" evidence="5">
    <location>
        <begin position="1"/>
        <end position="38"/>
    </location>
</feature>
<reference evidence="7 8" key="1">
    <citation type="submission" date="2017-06" db="EMBL/GenBank/DDBJ databases">
        <title>Ant-infecting Ophiocordyceps genomes reveal a high diversity of potential behavioral manipulation genes and a possible major role for enterotoxins.</title>
        <authorList>
            <person name="De Bekker C."/>
            <person name="Evans H.C."/>
            <person name="Brachmann A."/>
            <person name="Hughes D.P."/>
        </authorList>
    </citation>
    <scope>NUCLEOTIDE SEQUENCE [LARGE SCALE GENOMIC DNA]</scope>
    <source>
        <strain evidence="7 8">1348a</strain>
    </source>
</reference>
<keyword evidence="3" id="KW-0862">Zinc</keyword>
<evidence type="ECO:0000256" key="2">
    <source>
        <dbReference type="ARBA" id="ARBA00022771"/>
    </source>
</evidence>
<evidence type="ECO:0000256" key="4">
    <source>
        <dbReference type="PROSITE-ProRule" id="PRU00601"/>
    </source>
</evidence>
<comment type="caution">
    <text evidence="7">The sequence shown here is derived from an EMBL/GenBank/DDBJ whole genome shotgun (WGS) entry which is preliminary data.</text>
</comment>
<feature type="region of interest" description="Disordered" evidence="5">
    <location>
        <begin position="163"/>
        <end position="205"/>
    </location>
</feature>
<feature type="region of interest" description="Disordered" evidence="5">
    <location>
        <begin position="651"/>
        <end position="676"/>
    </location>
</feature>
<evidence type="ECO:0000256" key="5">
    <source>
        <dbReference type="SAM" id="MobiDB-lite"/>
    </source>
</evidence>
<keyword evidence="1" id="KW-0479">Metal-binding</keyword>
<organism evidence="7 8">
    <name type="scientific">Ophiocordyceps australis</name>
    <dbReference type="NCBI Taxonomy" id="1399860"/>
    <lineage>
        <taxon>Eukaryota</taxon>
        <taxon>Fungi</taxon>
        <taxon>Dikarya</taxon>
        <taxon>Ascomycota</taxon>
        <taxon>Pezizomycotina</taxon>
        <taxon>Sordariomycetes</taxon>
        <taxon>Hypocreomycetidae</taxon>
        <taxon>Hypocreales</taxon>
        <taxon>Ophiocordycipitaceae</taxon>
        <taxon>Ophiocordyceps</taxon>
    </lineage>
</organism>
<proteinExistence type="predicted"/>
<keyword evidence="8" id="KW-1185">Reference proteome</keyword>
<evidence type="ECO:0000256" key="3">
    <source>
        <dbReference type="ARBA" id="ARBA00022833"/>
    </source>
</evidence>
<feature type="region of interest" description="Disordered" evidence="5">
    <location>
        <begin position="329"/>
        <end position="393"/>
    </location>
</feature>
<sequence length="676" mass="74806">MSALTRGGQSRKQAVDEPLSSRVVSRPVPESQTRDARGFQLDQLRRRFSPQEQAAQDGSTWLVFKLVPSDPDFPFELPHLDCQLRVPQDYPGQETTQETTLHVRNKDMPRGFAMNIERGWQQLSQERRGASLLDLVKALDRRLQDLLSRQKIETVKLVAFRSRPDRHDGGESSQQAPLQATQEHVAPEQKPKRPSPHVPREWSKAQVAEAKALRAQQVRQLEARMGRMPRFRRSADDIVFTIPLEPKNRHQLPAGLRSVNSVHIIVPVLYPLQDLRVQLNEADAAEAEPVEELFAQRAAQHKHMSLTSHINFLAQSLVSLHKQAQCTAHDEAQAEAGGQDASGQGQGSLQIKSHVQVVARPPDWRVDQDGSESDETSGSEDGATGLPAEVPDAVPDALQGSAADELPRGTMVSMPGIELRGIEALQITRLSLSVRCERCKSTNDLAGLSPGAPDTTTCTKCATQLTGRFDQRIMHAHSSTAGFVHLSGCRAADVLPSTLVPTCERCSTPAQGLVCVRGDSIANVCRQCHARFGLSIPEVRLLAVSAGSLPPPPPTSGPRRTERLGLHAGEPLPSHGVCAHYRRSHRWFRFSCCSRVHACDRCHDAAENHVNEWANRMICGWCSREQPYALDACAFCGRSVIGRRGKGFWEGGKGTRDPRMMSRKDARKYKRINKKP</sequence>
<dbReference type="GO" id="GO:0008270">
    <property type="term" value="F:zinc ion binding"/>
    <property type="evidence" value="ECO:0007669"/>
    <property type="project" value="UniProtKB-KW"/>
</dbReference>
<feature type="compositionally biased region" description="Low complexity" evidence="5">
    <location>
        <begin position="20"/>
        <end position="29"/>
    </location>
</feature>
<name>A0A2C5ZNE3_9HYPO</name>
<feature type="compositionally biased region" description="Basic residues" evidence="5">
    <location>
        <begin position="665"/>
        <end position="676"/>
    </location>
</feature>
<dbReference type="Proteomes" id="UP000224854">
    <property type="component" value="Unassembled WGS sequence"/>
</dbReference>
<protein>
    <recommendedName>
        <fullName evidence="6">CHY-type domain-containing protein</fullName>
    </recommendedName>
</protein>
<feature type="compositionally biased region" description="Low complexity" evidence="5">
    <location>
        <begin position="334"/>
        <end position="343"/>
    </location>
</feature>
<dbReference type="Pfam" id="PF05495">
    <property type="entry name" value="zf-CHY"/>
    <property type="match status" value="1"/>
</dbReference>
<dbReference type="PROSITE" id="PS51266">
    <property type="entry name" value="ZF_CHY"/>
    <property type="match status" value="1"/>
</dbReference>
<evidence type="ECO:0000259" key="6">
    <source>
        <dbReference type="PROSITE" id="PS51266"/>
    </source>
</evidence>
<evidence type="ECO:0000256" key="1">
    <source>
        <dbReference type="ARBA" id="ARBA00022723"/>
    </source>
</evidence>
<gene>
    <name evidence="7" type="ORF">CDD82_553</name>
</gene>
<evidence type="ECO:0000313" key="8">
    <source>
        <dbReference type="Proteomes" id="UP000224854"/>
    </source>
</evidence>
<dbReference type="AlphaFoldDB" id="A0A2C5ZNE3"/>